<evidence type="ECO:0000313" key="3">
    <source>
        <dbReference type="Proteomes" id="UP001054889"/>
    </source>
</evidence>
<comment type="caution">
    <text evidence="2">The sequence shown here is derived from an EMBL/GenBank/DDBJ whole genome shotgun (WGS) entry which is preliminary data.</text>
</comment>
<evidence type="ECO:0000256" key="1">
    <source>
        <dbReference type="SAM" id="MobiDB-lite"/>
    </source>
</evidence>
<feature type="compositionally biased region" description="Low complexity" evidence="1">
    <location>
        <begin position="50"/>
        <end position="68"/>
    </location>
</feature>
<dbReference type="AlphaFoldDB" id="A0AAV5FR66"/>
<proteinExistence type="predicted"/>
<feature type="compositionally biased region" description="Basic and acidic residues" evidence="1">
    <location>
        <begin position="11"/>
        <end position="21"/>
    </location>
</feature>
<evidence type="ECO:0000313" key="2">
    <source>
        <dbReference type="EMBL" id="GJN37354.1"/>
    </source>
</evidence>
<reference evidence="2" key="1">
    <citation type="journal article" date="2018" name="DNA Res.">
        <title>Multiple hybrid de novo genome assembly of finger millet, an orphan allotetraploid crop.</title>
        <authorList>
            <person name="Hatakeyama M."/>
            <person name="Aluri S."/>
            <person name="Balachadran M.T."/>
            <person name="Sivarajan S.R."/>
            <person name="Patrignani A."/>
            <person name="Gruter S."/>
            <person name="Poveda L."/>
            <person name="Shimizu-Inatsugi R."/>
            <person name="Baeten J."/>
            <person name="Francoijs K.J."/>
            <person name="Nataraja K.N."/>
            <person name="Reddy Y.A.N."/>
            <person name="Phadnis S."/>
            <person name="Ravikumar R.L."/>
            <person name="Schlapbach R."/>
            <person name="Sreeman S.M."/>
            <person name="Shimizu K.K."/>
        </authorList>
    </citation>
    <scope>NUCLEOTIDE SEQUENCE</scope>
</reference>
<keyword evidence="3" id="KW-1185">Reference proteome</keyword>
<reference evidence="2" key="2">
    <citation type="submission" date="2021-12" db="EMBL/GenBank/DDBJ databases">
        <title>Resequencing data analysis of finger millet.</title>
        <authorList>
            <person name="Hatakeyama M."/>
            <person name="Aluri S."/>
            <person name="Balachadran M.T."/>
            <person name="Sivarajan S.R."/>
            <person name="Poveda L."/>
            <person name="Shimizu-Inatsugi R."/>
            <person name="Schlapbach R."/>
            <person name="Sreeman S.M."/>
            <person name="Shimizu K.K."/>
        </authorList>
    </citation>
    <scope>NUCLEOTIDE SEQUENCE</scope>
</reference>
<dbReference type="Proteomes" id="UP001054889">
    <property type="component" value="Unassembled WGS sequence"/>
</dbReference>
<feature type="region of interest" description="Disordered" evidence="1">
    <location>
        <begin position="1"/>
        <end position="68"/>
    </location>
</feature>
<gene>
    <name evidence="2" type="primary">gb26296</name>
    <name evidence="2" type="ORF">PR202_gb26296</name>
</gene>
<name>A0AAV5FR66_ELECO</name>
<dbReference type="EMBL" id="BQKI01000095">
    <property type="protein sequence ID" value="GJN37354.1"/>
    <property type="molecule type" value="Genomic_DNA"/>
</dbReference>
<sequence>MKDVAALLRGLRSDDGADSRKVSGGPRPDSSDKWAAPVSPTKPTTLLGYPAAQARSLSPSSSSAYYST</sequence>
<organism evidence="2 3">
    <name type="scientific">Eleusine coracana subsp. coracana</name>
    <dbReference type="NCBI Taxonomy" id="191504"/>
    <lineage>
        <taxon>Eukaryota</taxon>
        <taxon>Viridiplantae</taxon>
        <taxon>Streptophyta</taxon>
        <taxon>Embryophyta</taxon>
        <taxon>Tracheophyta</taxon>
        <taxon>Spermatophyta</taxon>
        <taxon>Magnoliopsida</taxon>
        <taxon>Liliopsida</taxon>
        <taxon>Poales</taxon>
        <taxon>Poaceae</taxon>
        <taxon>PACMAD clade</taxon>
        <taxon>Chloridoideae</taxon>
        <taxon>Cynodonteae</taxon>
        <taxon>Eleusininae</taxon>
        <taxon>Eleusine</taxon>
    </lineage>
</organism>
<protein>
    <submittedName>
        <fullName evidence="2">Uncharacterized protein</fullName>
    </submittedName>
</protein>
<accession>A0AAV5FR66</accession>